<dbReference type="AlphaFoldDB" id="A0A1V9XPJ2"/>
<comment type="caution">
    <text evidence="3">The sequence shown here is derived from an EMBL/GenBank/DDBJ whole genome shotgun (WGS) entry which is preliminary data.</text>
</comment>
<evidence type="ECO:0000313" key="3">
    <source>
        <dbReference type="EMBL" id="OQR75425.1"/>
    </source>
</evidence>
<accession>A0A1V9XPJ2</accession>
<feature type="region of interest" description="Disordered" evidence="2">
    <location>
        <begin position="389"/>
        <end position="426"/>
    </location>
</feature>
<organism evidence="3 4">
    <name type="scientific">Tropilaelaps mercedesae</name>
    <dbReference type="NCBI Taxonomy" id="418985"/>
    <lineage>
        <taxon>Eukaryota</taxon>
        <taxon>Metazoa</taxon>
        <taxon>Ecdysozoa</taxon>
        <taxon>Arthropoda</taxon>
        <taxon>Chelicerata</taxon>
        <taxon>Arachnida</taxon>
        <taxon>Acari</taxon>
        <taxon>Parasitiformes</taxon>
        <taxon>Mesostigmata</taxon>
        <taxon>Gamasina</taxon>
        <taxon>Dermanyssoidea</taxon>
        <taxon>Laelapidae</taxon>
        <taxon>Tropilaelaps</taxon>
    </lineage>
</organism>
<dbReference type="EMBL" id="MNPL01006378">
    <property type="protein sequence ID" value="OQR75425.1"/>
    <property type="molecule type" value="Genomic_DNA"/>
</dbReference>
<feature type="compositionally biased region" description="Low complexity" evidence="2">
    <location>
        <begin position="200"/>
        <end position="209"/>
    </location>
</feature>
<feature type="region of interest" description="Disordered" evidence="2">
    <location>
        <begin position="164"/>
        <end position="262"/>
    </location>
</feature>
<feature type="compositionally biased region" description="Low complexity" evidence="2">
    <location>
        <begin position="321"/>
        <end position="334"/>
    </location>
</feature>
<evidence type="ECO:0000256" key="2">
    <source>
        <dbReference type="SAM" id="MobiDB-lite"/>
    </source>
</evidence>
<name>A0A1V9XPJ2_9ACAR</name>
<feature type="compositionally biased region" description="Low complexity" evidence="2">
    <location>
        <begin position="302"/>
        <end position="313"/>
    </location>
</feature>
<keyword evidence="4" id="KW-1185">Reference proteome</keyword>
<evidence type="ECO:0000256" key="1">
    <source>
        <dbReference type="SAM" id="Coils"/>
    </source>
</evidence>
<gene>
    <name evidence="3" type="ORF">BIW11_08426</name>
</gene>
<dbReference type="Proteomes" id="UP000192247">
    <property type="component" value="Unassembled WGS sequence"/>
</dbReference>
<feature type="region of interest" description="Disordered" evidence="2">
    <location>
        <begin position="278"/>
        <end position="359"/>
    </location>
</feature>
<evidence type="ECO:0000313" key="4">
    <source>
        <dbReference type="Proteomes" id="UP000192247"/>
    </source>
</evidence>
<feature type="coiled-coil region" evidence="1">
    <location>
        <begin position="90"/>
        <end position="117"/>
    </location>
</feature>
<dbReference type="InParanoid" id="A0A1V9XPJ2"/>
<dbReference type="OrthoDB" id="6368403at2759"/>
<protein>
    <recommendedName>
        <fullName evidence="5">Inner centromere protein ARK-binding domain-containing protein</fullName>
    </recommendedName>
</protein>
<keyword evidence="1" id="KW-0175">Coiled coil</keyword>
<feature type="compositionally biased region" description="Basic and acidic residues" evidence="2">
    <location>
        <begin position="278"/>
        <end position="293"/>
    </location>
</feature>
<sequence length="629" mass="68894">MTPSHNVLSQRGQWIVSNCMSILSENPPTVIQPQKYGLYEIAVYNKTVNDIVTQRMVEAGYKIDAVFKWDEDYEQFVASVERLPWIELKQTAFRESLRRAQQRIEDLKADMEVIQSSSEDENWEDIDSSIASSTSVSMTSVTSKTSDRSVLISNAKRSMLSQMKESAKKKFLRVSRLGGTVATPKETQGTTPLKKPPPSSDVSTNSNNSVGNEHHGRVLKRQASAIAQPERKAKKTRAPSIDKAGFARSQNSRVQQVKERKELQEKERIEMIEAKIQQKEQQVKEKKVSKDQKTTVSVANGSKKVSVPNSNSSLKKKETPSEPSSSKKPSSALKITCGSNKPAMAPPPPKVTRSALAQEANSGIKKNSIFAKPAAPVIAVKSATTKAANNASPLRLKNAQGQGAPSRGGDTKASPAMTMQSKARDGLRHGELTKQAMFHSMLAAGEPDTHCVNSTFLPGVNAVLNFDASMALTTNPSGETFVVGANGGAAVSVGASNATFVSKPGLVSSPAMSQQAKSNLNTSTFVDSFNESYRDYGLEDLCSDSDNTDDENQPNKRVPNWADMRSKRFKSRVARQRAVGMAIDKYGTNTIYMPDFVDLEKIFQTTSTRFHRLDTSSGLWNETHDFIKD</sequence>
<proteinExistence type="predicted"/>
<evidence type="ECO:0008006" key="5">
    <source>
        <dbReference type="Google" id="ProtNLM"/>
    </source>
</evidence>
<reference evidence="3 4" key="1">
    <citation type="journal article" date="2017" name="Gigascience">
        <title>Draft genome of the honey bee ectoparasitic mite, Tropilaelaps mercedesae, is shaped by the parasitic life history.</title>
        <authorList>
            <person name="Dong X."/>
            <person name="Armstrong S.D."/>
            <person name="Xia D."/>
            <person name="Makepeace B.L."/>
            <person name="Darby A.C."/>
            <person name="Kadowaki T."/>
        </authorList>
    </citation>
    <scope>NUCLEOTIDE SEQUENCE [LARGE SCALE GENOMIC DNA]</scope>
    <source>
        <strain evidence="3">Wuxi-XJTLU</strain>
    </source>
</reference>